<evidence type="ECO:0000259" key="4">
    <source>
        <dbReference type="PROSITE" id="PS50966"/>
    </source>
</evidence>
<dbReference type="Gene3D" id="3.20.20.80">
    <property type="entry name" value="Glycosidases"/>
    <property type="match status" value="1"/>
</dbReference>
<protein>
    <recommendedName>
        <fullName evidence="4">SWIM-type domain-containing protein</fullName>
    </recommendedName>
</protein>
<accession>A0AA89BY95</accession>
<dbReference type="EMBL" id="VSWD01000008">
    <property type="protein sequence ID" value="KAK3094904.1"/>
    <property type="molecule type" value="Genomic_DNA"/>
</dbReference>
<keyword evidence="2" id="KW-0863">Zinc-finger</keyword>
<name>A0AA89BY95_PINIB</name>
<evidence type="ECO:0000313" key="6">
    <source>
        <dbReference type="Proteomes" id="UP001186944"/>
    </source>
</evidence>
<dbReference type="PROSITE" id="PS50966">
    <property type="entry name" value="ZF_SWIM"/>
    <property type="match status" value="1"/>
</dbReference>
<dbReference type="SUPFAM" id="SSF54001">
    <property type="entry name" value="Cysteine proteinases"/>
    <property type="match status" value="1"/>
</dbReference>
<dbReference type="PANTHER" id="PTHR46145:SF4">
    <property type="entry name" value="HEPARANASE"/>
    <property type="match status" value="1"/>
</dbReference>
<evidence type="ECO:0000256" key="1">
    <source>
        <dbReference type="ARBA" id="ARBA00009800"/>
    </source>
</evidence>
<dbReference type="SUPFAM" id="SSF57903">
    <property type="entry name" value="FYVE/PHD zinc finger"/>
    <property type="match status" value="1"/>
</dbReference>
<gene>
    <name evidence="5" type="ORF">FSP39_007714</name>
</gene>
<dbReference type="GO" id="GO:0008270">
    <property type="term" value="F:zinc ion binding"/>
    <property type="evidence" value="ECO:0007669"/>
    <property type="project" value="UniProtKB-KW"/>
</dbReference>
<evidence type="ECO:0000256" key="3">
    <source>
        <dbReference type="SAM" id="MobiDB-lite"/>
    </source>
</evidence>
<dbReference type="SUPFAM" id="SSF51445">
    <property type="entry name" value="(Trans)glycosidases"/>
    <property type="match status" value="1"/>
</dbReference>
<dbReference type="InterPro" id="IPR007527">
    <property type="entry name" value="Znf_SWIM"/>
</dbReference>
<organism evidence="5 6">
    <name type="scientific">Pinctada imbricata</name>
    <name type="common">Atlantic pearl-oyster</name>
    <name type="synonym">Pinctada martensii</name>
    <dbReference type="NCBI Taxonomy" id="66713"/>
    <lineage>
        <taxon>Eukaryota</taxon>
        <taxon>Metazoa</taxon>
        <taxon>Spiralia</taxon>
        <taxon>Lophotrochozoa</taxon>
        <taxon>Mollusca</taxon>
        <taxon>Bivalvia</taxon>
        <taxon>Autobranchia</taxon>
        <taxon>Pteriomorphia</taxon>
        <taxon>Pterioida</taxon>
        <taxon>Pterioidea</taxon>
        <taxon>Pteriidae</taxon>
        <taxon>Pinctada</taxon>
    </lineage>
</organism>
<dbReference type="Pfam" id="PF03662">
    <property type="entry name" value="Glyco_hydro_79n"/>
    <property type="match status" value="1"/>
</dbReference>
<dbReference type="GO" id="GO:0031012">
    <property type="term" value="C:extracellular matrix"/>
    <property type="evidence" value="ECO:0007669"/>
    <property type="project" value="TreeGrafter"/>
</dbReference>
<dbReference type="InterPro" id="IPR038765">
    <property type="entry name" value="Papain-like_cys_pep_sf"/>
</dbReference>
<keyword evidence="2" id="KW-0479">Metal-binding</keyword>
<comment type="caution">
    <text evidence="5">The sequence shown here is derived from an EMBL/GenBank/DDBJ whole genome shotgun (WGS) entry which is preliminary data.</text>
</comment>
<dbReference type="InterPro" id="IPR017853">
    <property type="entry name" value="GH"/>
</dbReference>
<dbReference type="GO" id="GO:0005615">
    <property type="term" value="C:extracellular space"/>
    <property type="evidence" value="ECO:0007669"/>
    <property type="project" value="TreeGrafter"/>
</dbReference>
<dbReference type="AlphaFoldDB" id="A0AA89BY95"/>
<dbReference type="InterPro" id="IPR011011">
    <property type="entry name" value="Znf_FYVE_PHD"/>
</dbReference>
<feature type="region of interest" description="Disordered" evidence="3">
    <location>
        <begin position="590"/>
        <end position="624"/>
    </location>
</feature>
<sequence>MFSTEQIINLLHTEQPVTSIPFRPKGGETWVYQGEGSKSQDWRADGHRWVNQGTVGLPRKNPRLKKKYFYIQTENGASKDFVKFVYHEPNSNNGPFFIHYIGNEEASKPLTHGNSKNERAFIRSKPSSLDKWLTKTKTEDPNIVYKKEVQDEEEQPRNLKQLQNLRHKGNTELRISRDALYNLHALARDTSNQFIHVINTFPNLVVICGHKMMFEELERVMYLDSKTQCLSYDTTFQLGDFYVSTLIFRHILFKEMPCMPVLFMLHERKFQTHHELLFTFLKDNIRFPKNLIACVTDGEQGIMNAMTCVPTIVDVRCWNHILNDVGRWLRDKGCSNGEVISYKDHLRYIFGRESREDSLSALSRLSESWDPQFKVYFEERVLPQLGKVAKWSIEKITKYDPYSGITQNQSESMNKVLKQLNKWKEAPADVVVLSFLRLHQFYLKEISRGRAGIGTYNLKPEYISAKIDLSEIISFGVSQPEDIVNGIRSNQFLENKNVHTVESEESPKVDINMSRADELIKNDRISFSPKLRTFTIHGQDDKPRVVTIFPESCSCGNSHCYHLIAVKKSLGMEITSKPKTNLTTLRSLDEKKKAGRKRPRHGDYDYEATSEKTSRTLENSVTDTQPSRIIQSPSRKITESSTSISGPEWVKIGNISLKEEERRILYSPTEWINDRIIDAAMNLIKNQFPHIWGLESCLNAANLSFSRAFGPLIQIVNRTPEHGGSHWLTISTMKTNNKSEIKIFDSSFTSLSFPVQRVVCNLLRTGTPPKKSDKILLKFMDCQLQSNGNDCGLYAIANAVAEANGIDPCTQSYNVELLRGHLIYCFERGEITPFPAGTRTYEYPNGHRFSAYLKIFCSCRMPEDGIYVVCSKCKMWYHPEFDVDISHPVTKIDNKFVGVTIDTGIVKAHWSHFDFNSTKLQSIARGLSPSYVRLGGTDADSCVFSDSSRHDFSKKDVKFSKETKISHFNLTENMWDNLHAFIGKVGWELIFDLNVLLRKGKAWNPSNALSLIEYTKKKNYKMAGWELGNEPEMFPLKWGVKEVPASQLAHDYQNLSVILEKQPQEVKGHIFIGPSTIGLSARVVNYLRHYYKNGPKSKLDVFLNPHILDSLKGQIEDANKLVRKYTPGRKVWIGETSSTFDL</sequence>
<evidence type="ECO:0000313" key="5">
    <source>
        <dbReference type="EMBL" id="KAK3094904.1"/>
    </source>
</evidence>
<feature type="domain" description="SWIM-type" evidence="4">
    <location>
        <begin position="534"/>
        <end position="571"/>
    </location>
</feature>
<comment type="similarity">
    <text evidence="1">Belongs to the glycosyl hydrolase 79 family.</text>
</comment>
<proteinExistence type="inferred from homology"/>
<dbReference type="InterPro" id="IPR005199">
    <property type="entry name" value="Glyco_hydro_79"/>
</dbReference>
<keyword evidence="2" id="KW-0862">Zinc</keyword>
<reference evidence="5" key="1">
    <citation type="submission" date="2019-08" db="EMBL/GenBank/DDBJ databases">
        <title>The improved chromosome-level genome for the pearl oyster Pinctada fucata martensii using PacBio sequencing and Hi-C.</title>
        <authorList>
            <person name="Zheng Z."/>
        </authorList>
    </citation>
    <scope>NUCLEOTIDE SEQUENCE</scope>
    <source>
        <strain evidence="5">ZZ-2019</strain>
        <tissue evidence="5">Adductor muscle</tissue>
    </source>
</reference>
<dbReference type="Proteomes" id="UP001186944">
    <property type="component" value="Unassembled WGS sequence"/>
</dbReference>
<evidence type="ECO:0000256" key="2">
    <source>
        <dbReference type="PROSITE-ProRule" id="PRU00325"/>
    </source>
</evidence>
<keyword evidence="6" id="KW-1185">Reference proteome</keyword>
<feature type="compositionally biased region" description="Basic and acidic residues" evidence="3">
    <location>
        <begin position="601"/>
        <end position="615"/>
    </location>
</feature>
<dbReference type="GO" id="GO:0016798">
    <property type="term" value="F:hydrolase activity, acting on glycosyl bonds"/>
    <property type="evidence" value="ECO:0007669"/>
    <property type="project" value="InterPro"/>
</dbReference>
<dbReference type="Gene3D" id="3.40.395.10">
    <property type="entry name" value="Adenoviral Proteinase, Chain A"/>
    <property type="match status" value="1"/>
</dbReference>
<dbReference type="PANTHER" id="PTHR46145">
    <property type="entry name" value="HEPARANASE"/>
    <property type="match status" value="1"/>
</dbReference>
<dbReference type="GO" id="GO:0016020">
    <property type="term" value="C:membrane"/>
    <property type="evidence" value="ECO:0007669"/>
    <property type="project" value="InterPro"/>
</dbReference>